<feature type="domain" description="UspA" evidence="2">
    <location>
        <begin position="5"/>
        <end position="141"/>
    </location>
</feature>
<dbReference type="InterPro" id="IPR014729">
    <property type="entry name" value="Rossmann-like_a/b/a_fold"/>
</dbReference>
<dbReference type="SUPFAM" id="SSF52402">
    <property type="entry name" value="Adenine nucleotide alpha hydrolases-like"/>
    <property type="match status" value="1"/>
</dbReference>
<dbReference type="EMBL" id="CP064786">
    <property type="protein sequence ID" value="QSG01339.1"/>
    <property type="molecule type" value="Genomic_DNA"/>
</dbReference>
<dbReference type="PRINTS" id="PR01438">
    <property type="entry name" value="UNVRSLSTRESS"/>
</dbReference>
<evidence type="ECO:0000256" key="1">
    <source>
        <dbReference type="ARBA" id="ARBA00008791"/>
    </source>
</evidence>
<organism evidence="3 4">
    <name type="scientific">Natranaeroarchaeum sulfidigenes</name>
    <dbReference type="NCBI Taxonomy" id="2784880"/>
    <lineage>
        <taxon>Archaea</taxon>
        <taxon>Methanobacteriati</taxon>
        <taxon>Methanobacteriota</taxon>
        <taxon>Stenosarchaea group</taxon>
        <taxon>Halobacteria</taxon>
        <taxon>Halobacteriales</taxon>
        <taxon>Natronoarchaeaceae</taxon>
        <taxon>Natranaeroarchaeum</taxon>
    </lineage>
</organism>
<gene>
    <name evidence="3" type="primary">uspA</name>
    <name evidence="3" type="ORF">AArcS_0099</name>
</gene>
<keyword evidence="4" id="KW-1185">Reference proteome</keyword>
<dbReference type="InterPro" id="IPR006016">
    <property type="entry name" value="UspA"/>
</dbReference>
<evidence type="ECO:0000313" key="4">
    <source>
        <dbReference type="Proteomes" id="UP000663586"/>
    </source>
</evidence>
<protein>
    <submittedName>
        <fullName evidence="3">Nucleotide-binding protein, UspA family</fullName>
    </submittedName>
</protein>
<dbReference type="InterPro" id="IPR006015">
    <property type="entry name" value="Universal_stress_UspA"/>
</dbReference>
<dbReference type="GeneID" id="70683487"/>
<comment type="similarity">
    <text evidence="1">Belongs to the universal stress protein A family.</text>
</comment>
<dbReference type="PANTHER" id="PTHR46268">
    <property type="entry name" value="STRESS RESPONSE PROTEIN NHAX"/>
    <property type="match status" value="1"/>
</dbReference>
<dbReference type="AlphaFoldDB" id="A0A897MQT5"/>
<proteinExistence type="inferred from homology"/>
<dbReference type="Pfam" id="PF00582">
    <property type="entry name" value="Usp"/>
    <property type="match status" value="1"/>
</dbReference>
<dbReference type="Gene3D" id="3.40.50.620">
    <property type="entry name" value="HUPs"/>
    <property type="match status" value="1"/>
</dbReference>
<reference evidence="3" key="1">
    <citation type="submission" date="2020-11" db="EMBL/GenBank/DDBJ databases">
        <title>Carbohydrate-dependent, anaerobic sulfur respiration: A novel catabolism in halophilic archaea.</title>
        <authorList>
            <person name="Sorokin D.Y."/>
            <person name="Messina E."/>
            <person name="Smedile F."/>
            <person name="La Cono V."/>
            <person name="Hallsworth J.E."/>
            <person name="Yakimov M.M."/>
        </authorList>
    </citation>
    <scope>NUCLEOTIDE SEQUENCE</scope>
    <source>
        <strain evidence="3">AArc-S</strain>
    </source>
</reference>
<evidence type="ECO:0000313" key="3">
    <source>
        <dbReference type="EMBL" id="QSG01339.1"/>
    </source>
</evidence>
<dbReference type="KEGG" id="hara:AArcS_0099"/>
<evidence type="ECO:0000259" key="2">
    <source>
        <dbReference type="Pfam" id="PF00582"/>
    </source>
</evidence>
<dbReference type="PANTHER" id="PTHR46268:SF6">
    <property type="entry name" value="UNIVERSAL STRESS PROTEIN UP12"/>
    <property type="match status" value="1"/>
</dbReference>
<dbReference type="Proteomes" id="UP000663586">
    <property type="component" value="Chromosome"/>
</dbReference>
<name>A0A897MQT5_9EURY</name>
<dbReference type="RefSeq" id="WP_238478471.1">
    <property type="nucleotide sequence ID" value="NZ_CP064786.1"/>
</dbReference>
<dbReference type="CDD" id="cd00293">
    <property type="entry name" value="USP-like"/>
    <property type="match status" value="1"/>
</dbReference>
<accession>A0A897MQT5</accession>
<sequence>MSFETYLVPTDGSDPAEAAAERAFDLAAQCNASIHVLSVADDSVWAGIAQGDDTAEIRERLHERASNRALTLRKDAQDRGLDAIVAVRTGTPADEIVEYASTEPIDAIVMGTAGRGGLRRAIVGSVADKVVRTAPVPVMTVNTTTAEGDDPRPLATPTG</sequence>